<dbReference type="STRING" id="51028.A0A0N4VE89"/>
<reference evidence="1 2" key="2">
    <citation type="submission" date="2018-10" db="EMBL/GenBank/DDBJ databases">
        <authorList>
            <consortium name="Pathogen Informatics"/>
        </authorList>
    </citation>
    <scope>NUCLEOTIDE SEQUENCE [LARGE SCALE GENOMIC DNA]</scope>
</reference>
<proteinExistence type="predicted"/>
<dbReference type="PANTHER" id="PTHR47331:SF1">
    <property type="entry name" value="GAG-LIKE PROTEIN"/>
    <property type="match status" value="1"/>
</dbReference>
<reference evidence="3" key="1">
    <citation type="submission" date="2017-02" db="UniProtKB">
        <authorList>
            <consortium name="WormBaseParasite"/>
        </authorList>
    </citation>
    <scope>IDENTIFICATION</scope>
</reference>
<sequence length="159" mass="18225">MSGKSRKVEAYGEVTAEEVLSAKRELSKSFFRSLKISNGIQRCYEIFVRAGLDSFTISSIHCRLFYAPVQVTLAELRQRFWVLKGRREIKKVIGKCKACFVELDCGGPITVKFGSQKIVLYTCLTSKAIHLKVVKNLRSEMNLNCLRRFTVRREALRII</sequence>
<protein>
    <submittedName>
        <fullName evidence="3">Integrase_H2C2 domain-containing protein</fullName>
    </submittedName>
</protein>
<dbReference type="WBParaSite" id="EVEC_0000899201-mRNA-1">
    <property type="protein sequence ID" value="EVEC_0000899201-mRNA-1"/>
    <property type="gene ID" value="EVEC_0000899201"/>
</dbReference>
<dbReference type="EMBL" id="UXUI01009421">
    <property type="protein sequence ID" value="VDD93679.1"/>
    <property type="molecule type" value="Genomic_DNA"/>
</dbReference>
<dbReference type="Proteomes" id="UP000274131">
    <property type="component" value="Unassembled WGS sequence"/>
</dbReference>
<gene>
    <name evidence="1" type="ORF">EVEC_LOCUS8430</name>
</gene>
<evidence type="ECO:0000313" key="2">
    <source>
        <dbReference type="Proteomes" id="UP000274131"/>
    </source>
</evidence>
<organism evidence="3">
    <name type="scientific">Enterobius vermicularis</name>
    <name type="common">Human pinworm</name>
    <dbReference type="NCBI Taxonomy" id="51028"/>
    <lineage>
        <taxon>Eukaryota</taxon>
        <taxon>Metazoa</taxon>
        <taxon>Ecdysozoa</taxon>
        <taxon>Nematoda</taxon>
        <taxon>Chromadorea</taxon>
        <taxon>Rhabditida</taxon>
        <taxon>Spirurina</taxon>
        <taxon>Oxyuridomorpha</taxon>
        <taxon>Oxyuroidea</taxon>
        <taxon>Oxyuridae</taxon>
        <taxon>Enterobius</taxon>
    </lineage>
</organism>
<name>A0A0N4VE89_ENTVE</name>
<keyword evidence="2" id="KW-1185">Reference proteome</keyword>
<dbReference type="AlphaFoldDB" id="A0A0N4VE89"/>
<evidence type="ECO:0000313" key="3">
    <source>
        <dbReference type="WBParaSite" id="EVEC_0000899201-mRNA-1"/>
    </source>
</evidence>
<dbReference type="PANTHER" id="PTHR47331">
    <property type="entry name" value="PHD-TYPE DOMAIN-CONTAINING PROTEIN"/>
    <property type="match status" value="1"/>
</dbReference>
<evidence type="ECO:0000313" key="1">
    <source>
        <dbReference type="EMBL" id="VDD93679.1"/>
    </source>
</evidence>
<dbReference type="OrthoDB" id="8019190at2759"/>
<accession>A0A0N4VE89</accession>